<accession>A0ABY2GUJ8</accession>
<name>A0ABY2GUJ8_9HYPO</name>
<organism evidence="1 2">
    <name type="scientific">Trichoderma ghanense</name>
    <dbReference type="NCBI Taxonomy" id="65468"/>
    <lineage>
        <taxon>Eukaryota</taxon>
        <taxon>Fungi</taxon>
        <taxon>Dikarya</taxon>
        <taxon>Ascomycota</taxon>
        <taxon>Pezizomycotina</taxon>
        <taxon>Sordariomycetes</taxon>
        <taxon>Hypocreomycetidae</taxon>
        <taxon>Hypocreales</taxon>
        <taxon>Hypocreaceae</taxon>
        <taxon>Trichoderma</taxon>
    </lineage>
</organism>
<dbReference type="GeneID" id="300580538"/>
<evidence type="ECO:0000313" key="2">
    <source>
        <dbReference type="Proteomes" id="UP001642720"/>
    </source>
</evidence>
<reference evidence="1 2" key="1">
    <citation type="submission" date="2018-01" db="EMBL/GenBank/DDBJ databases">
        <title>Genome characterization of the sugarcane-associated fungus Trichoderma ghanense CCMA-1212 and their application in lignocelulose bioconversion.</title>
        <authorList>
            <person name="Steindorff A.S."/>
            <person name="Mendes T.D."/>
            <person name="Vilela E.S.D."/>
            <person name="Rodrigues D.S."/>
            <person name="Formighieri E.F."/>
            <person name="Melo I.S."/>
            <person name="Favaro L.C.L."/>
        </authorList>
    </citation>
    <scope>NUCLEOTIDE SEQUENCE [LARGE SCALE GENOMIC DNA]</scope>
    <source>
        <strain evidence="1 2">CCMA-1212</strain>
    </source>
</reference>
<evidence type="ECO:0000313" key="1">
    <source>
        <dbReference type="EMBL" id="TFA99158.1"/>
    </source>
</evidence>
<keyword evidence="2" id="KW-1185">Reference proteome</keyword>
<protein>
    <submittedName>
        <fullName evidence="1">Uncharacterized protein</fullName>
    </submittedName>
</protein>
<dbReference type="Proteomes" id="UP001642720">
    <property type="component" value="Unassembled WGS sequence"/>
</dbReference>
<sequence>MGLLEPAGARWSHSSFSACKPRAISARSVLDVACWWLDGLRSGGTVRMYRATPNQISINRPRQYEPEHDGEYAQMR</sequence>
<dbReference type="RefSeq" id="XP_073555360.1">
    <property type="nucleotide sequence ID" value="XM_073706088.1"/>
</dbReference>
<dbReference type="EMBL" id="PPTA01000015">
    <property type="protein sequence ID" value="TFA99158.1"/>
    <property type="molecule type" value="Genomic_DNA"/>
</dbReference>
<proteinExistence type="predicted"/>
<gene>
    <name evidence="1" type="ORF">CCMA1212_008986</name>
</gene>
<comment type="caution">
    <text evidence="1">The sequence shown here is derived from an EMBL/GenBank/DDBJ whole genome shotgun (WGS) entry which is preliminary data.</text>
</comment>